<dbReference type="RefSeq" id="WP_379801506.1">
    <property type="nucleotide sequence ID" value="NZ_JBHSFY010000028.1"/>
</dbReference>
<evidence type="ECO:0000256" key="3">
    <source>
        <dbReference type="PIRNR" id="PIRNR005539"/>
    </source>
</evidence>
<dbReference type="PANTHER" id="PTHR43798:SF33">
    <property type="entry name" value="HYDROLASE, PUTATIVE (AFU_ORTHOLOGUE AFUA_2G14860)-RELATED"/>
    <property type="match status" value="1"/>
</dbReference>
<sequence length="349" mass="39924">MNVYTNVFLSIVSMLFFSACSDKNTAKEEKLDLSSYLKDGSTGIKTGGVKMIEISTTKGKFKVWTKRVGNNPKMKLLLLNGGPGATHEYFECMESFLPQEGIEFIYYDQLGTGNSDNPNDPVFWDLDRYVEEVEQVRIALGLDKSNFYLLGHSWGGILASQYALKYQQNLKGLIISNMMVSAIDYDKYADTVLAKQMDPKVLARIREIEKNKDFENPEYMQLLLPNFYTKHILRLDADKWPEPVNRSFSKINQSLYVTMQGPSEFGLSGKLEKWDIKKELPKLIVPTLSIGAEYDTMDPNHMKWIASQVKNGTYLYCPNGSHMSMYDDQDIYMKGLIKFIKDTDNKTIK</sequence>
<dbReference type="PIRSF" id="PIRSF005539">
    <property type="entry name" value="Pept_S33_TRI_F1"/>
    <property type="match status" value="1"/>
</dbReference>
<dbReference type="NCBIfam" id="TIGR01250">
    <property type="entry name" value="pro_imino_pep_2"/>
    <property type="match status" value="1"/>
</dbReference>
<accession>A0ABV8ZR42</accession>
<dbReference type="Pfam" id="PF00561">
    <property type="entry name" value="Abhydrolase_1"/>
    <property type="match status" value="1"/>
</dbReference>
<organism evidence="5 6">
    <name type="scientific">Flavobacterium chungangensis</name>
    <dbReference type="NCBI Taxonomy" id="2708132"/>
    <lineage>
        <taxon>Bacteria</taxon>
        <taxon>Pseudomonadati</taxon>
        <taxon>Bacteroidota</taxon>
        <taxon>Flavobacteriia</taxon>
        <taxon>Flavobacteriales</taxon>
        <taxon>Flavobacteriaceae</taxon>
        <taxon>Flavobacterium</taxon>
    </lineage>
</organism>
<comment type="similarity">
    <text evidence="1 3">Belongs to the peptidase S33 family.</text>
</comment>
<keyword evidence="2 3" id="KW-0378">Hydrolase</keyword>
<evidence type="ECO:0000256" key="1">
    <source>
        <dbReference type="ARBA" id="ARBA00010088"/>
    </source>
</evidence>
<evidence type="ECO:0000313" key="6">
    <source>
        <dbReference type="Proteomes" id="UP001596003"/>
    </source>
</evidence>
<dbReference type="Gene3D" id="3.40.50.1820">
    <property type="entry name" value="alpha/beta hydrolase"/>
    <property type="match status" value="1"/>
</dbReference>
<dbReference type="InterPro" id="IPR002410">
    <property type="entry name" value="Peptidase_S33"/>
</dbReference>
<dbReference type="Proteomes" id="UP001596003">
    <property type="component" value="Unassembled WGS sequence"/>
</dbReference>
<gene>
    <name evidence="5" type="ORF">ACFO3N_24865</name>
</gene>
<dbReference type="InterPro" id="IPR005945">
    <property type="entry name" value="Pro_imino_pep"/>
</dbReference>
<dbReference type="InterPro" id="IPR000073">
    <property type="entry name" value="AB_hydrolase_1"/>
</dbReference>
<reference evidence="6" key="1">
    <citation type="journal article" date="2019" name="Int. J. Syst. Evol. Microbiol.">
        <title>The Global Catalogue of Microorganisms (GCM) 10K type strain sequencing project: providing services to taxonomists for standard genome sequencing and annotation.</title>
        <authorList>
            <consortium name="The Broad Institute Genomics Platform"/>
            <consortium name="The Broad Institute Genome Sequencing Center for Infectious Disease"/>
            <person name="Wu L."/>
            <person name="Ma J."/>
        </authorList>
    </citation>
    <scope>NUCLEOTIDE SEQUENCE [LARGE SCALE GENOMIC DNA]</scope>
    <source>
        <strain evidence="6">NBRC 103627</strain>
    </source>
</reference>
<dbReference type="SUPFAM" id="SSF53474">
    <property type="entry name" value="alpha/beta-Hydrolases"/>
    <property type="match status" value="1"/>
</dbReference>
<evidence type="ECO:0000259" key="4">
    <source>
        <dbReference type="Pfam" id="PF00561"/>
    </source>
</evidence>
<dbReference type="EMBL" id="JBHSFY010000028">
    <property type="protein sequence ID" value="MFC4480320.1"/>
    <property type="molecule type" value="Genomic_DNA"/>
</dbReference>
<proteinExistence type="inferred from homology"/>
<dbReference type="InterPro" id="IPR029058">
    <property type="entry name" value="AB_hydrolase_fold"/>
</dbReference>
<evidence type="ECO:0000256" key="2">
    <source>
        <dbReference type="ARBA" id="ARBA00022801"/>
    </source>
</evidence>
<protein>
    <submittedName>
        <fullName evidence="5">Proline iminopeptidase-family hydrolase</fullName>
    </submittedName>
</protein>
<evidence type="ECO:0000313" key="5">
    <source>
        <dbReference type="EMBL" id="MFC4480320.1"/>
    </source>
</evidence>
<dbReference type="GO" id="GO:0016787">
    <property type="term" value="F:hydrolase activity"/>
    <property type="evidence" value="ECO:0007669"/>
    <property type="project" value="UniProtKB-KW"/>
</dbReference>
<dbReference type="PANTHER" id="PTHR43798">
    <property type="entry name" value="MONOACYLGLYCEROL LIPASE"/>
    <property type="match status" value="1"/>
</dbReference>
<keyword evidence="6" id="KW-1185">Reference proteome</keyword>
<name>A0ABV8ZR42_9FLAO</name>
<comment type="caution">
    <text evidence="5">The sequence shown here is derived from an EMBL/GenBank/DDBJ whole genome shotgun (WGS) entry which is preliminary data.</text>
</comment>
<dbReference type="PRINTS" id="PR00793">
    <property type="entry name" value="PROAMNOPTASE"/>
</dbReference>
<feature type="domain" description="AB hydrolase-1" evidence="4">
    <location>
        <begin position="76"/>
        <end position="328"/>
    </location>
</feature>
<dbReference type="InterPro" id="IPR050266">
    <property type="entry name" value="AB_hydrolase_sf"/>
</dbReference>